<reference evidence="1 2" key="1">
    <citation type="submission" date="2023-02" db="EMBL/GenBank/DDBJ databases">
        <title>LHISI_Scaffold_Assembly.</title>
        <authorList>
            <person name="Stuart O.P."/>
            <person name="Cleave R."/>
            <person name="Magrath M.J.L."/>
            <person name="Mikheyev A.S."/>
        </authorList>
    </citation>
    <scope>NUCLEOTIDE SEQUENCE [LARGE SCALE GENOMIC DNA]</scope>
    <source>
        <strain evidence="1">Daus_M_001</strain>
        <tissue evidence="1">Leg muscle</tissue>
    </source>
</reference>
<protein>
    <submittedName>
        <fullName evidence="1">Uncharacterized protein</fullName>
    </submittedName>
</protein>
<dbReference type="EMBL" id="JARBHB010000005">
    <property type="protein sequence ID" value="KAJ8882672.1"/>
    <property type="molecule type" value="Genomic_DNA"/>
</dbReference>
<proteinExistence type="predicted"/>
<evidence type="ECO:0000313" key="1">
    <source>
        <dbReference type="EMBL" id="KAJ8882672.1"/>
    </source>
</evidence>
<organism evidence="1 2">
    <name type="scientific">Dryococelus australis</name>
    <dbReference type="NCBI Taxonomy" id="614101"/>
    <lineage>
        <taxon>Eukaryota</taxon>
        <taxon>Metazoa</taxon>
        <taxon>Ecdysozoa</taxon>
        <taxon>Arthropoda</taxon>
        <taxon>Hexapoda</taxon>
        <taxon>Insecta</taxon>
        <taxon>Pterygota</taxon>
        <taxon>Neoptera</taxon>
        <taxon>Polyneoptera</taxon>
        <taxon>Phasmatodea</taxon>
        <taxon>Verophasmatodea</taxon>
        <taxon>Anareolatae</taxon>
        <taxon>Phasmatidae</taxon>
        <taxon>Eurycanthinae</taxon>
        <taxon>Dryococelus</taxon>
    </lineage>
</organism>
<keyword evidence="2" id="KW-1185">Reference proteome</keyword>
<accession>A0ABQ9HEC4</accession>
<dbReference type="Proteomes" id="UP001159363">
    <property type="component" value="Chromosome 4"/>
</dbReference>
<gene>
    <name evidence="1" type="ORF">PR048_014484</name>
</gene>
<comment type="caution">
    <text evidence="1">The sequence shown here is derived from an EMBL/GenBank/DDBJ whole genome shotgun (WGS) entry which is preliminary data.</text>
</comment>
<evidence type="ECO:0000313" key="2">
    <source>
        <dbReference type="Proteomes" id="UP001159363"/>
    </source>
</evidence>
<name>A0ABQ9HEC4_9NEOP</name>
<sequence>MYWRKIEQPKILFRYPSQQRGRRWVYCFPAWPVRAAKARRLVSLVQLCSAARGAAVQGRRGAGWPTTPGHTLHSAATRVRLWLAHRRYFPSNCFNMVMVNVVANTYARVRLYNVNCATGPGRKYCRRALAFAQRRQAIQLPEIKHVKMCVCVRNEVAKPNERHRWLKDERQMKDRYCTNTKVRDCTADRRCHTVRGIGSKGECSLRCEVYMSMASVVCPSSDITRKLTEECIWSRVISSTAQNQSRVQTVFAFLSTQLSKTTCLCTYYNLYVTHYDKFKSHLGGPGSIPSGVAPRFSHVGVVLDDAAGRRTFTWISRFPRPCIPALLHTHLTSPLSAQDRPNLSLHSPLKLLCRFPLDCIPSLRSHLCRPGVPATIRYPQELHLLQGYRLFMSIQKTITVDFHTAILRFRVNPFKNLYDTLHAFIGYCHLEQFQKLLEGQHLQIPYLCTVSPPIGFSPTLTRAALPQWLVAGYPAKREVLWSLATVHEKTSANKKPRCRD</sequence>